<organism evidence="7 8">
    <name type="scientific">Anaerofustis stercorihominis</name>
    <dbReference type="NCBI Taxonomy" id="214853"/>
    <lineage>
        <taxon>Bacteria</taxon>
        <taxon>Bacillati</taxon>
        <taxon>Bacillota</taxon>
        <taxon>Clostridia</taxon>
        <taxon>Eubacteriales</taxon>
        <taxon>Eubacteriaceae</taxon>
        <taxon>Anaerofustis</taxon>
    </lineage>
</organism>
<proteinExistence type="predicted"/>
<evidence type="ECO:0000313" key="8">
    <source>
        <dbReference type="Proteomes" id="UP000261212"/>
    </source>
</evidence>
<evidence type="ECO:0000256" key="5">
    <source>
        <dbReference type="ARBA" id="ARBA00023002"/>
    </source>
</evidence>
<sequence>MLFDSFTLKGNVIKNRIVMSPMVTYSLVRSDGFIDDKHISYYEKRAKNEVGTIIVEASGVDGNQKAWNQIGIWDDKFIPGLKKLASAINDNGAFSVIQLHNAGIKAKMEECPYGPSPLEGYGRQMSKDDIKKSVNDFVNAALRAKEAGFKAVELHGAHGYLLCEFTLKKYNNRTDEYGFQNLEDRYRFPIEVTKAVREAVGEDYPIYYRMGVNMEDIDDVIKGANMLINAGVDVLNISSAFDASTSLEDKEHEFNSVTSSAKIIKENVDIPVICVNRISTPKRAEKLLKEGYADFTAIGRELLSDYQWAYKAKNDIPINYCYHCKPKCRLNGGDNKCPNLIKTGDTLY</sequence>
<dbReference type="SUPFAM" id="SSF51395">
    <property type="entry name" value="FMN-linked oxidoreductases"/>
    <property type="match status" value="1"/>
</dbReference>
<feature type="domain" description="NADH:flavin oxidoreductase/NADH oxidase N-terminal" evidence="6">
    <location>
        <begin position="2"/>
        <end position="318"/>
    </location>
</feature>
<comment type="caution">
    <text evidence="7">The sequence shown here is derived from an EMBL/GenBank/DDBJ whole genome shotgun (WGS) entry which is preliminary data.</text>
</comment>
<dbReference type="Pfam" id="PF00724">
    <property type="entry name" value="Oxidored_FMN"/>
    <property type="match status" value="1"/>
</dbReference>
<gene>
    <name evidence="7" type="ORF">DW687_05315</name>
</gene>
<evidence type="ECO:0000256" key="2">
    <source>
        <dbReference type="ARBA" id="ARBA00022630"/>
    </source>
</evidence>
<evidence type="ECO:0000313" key="7">
    <source>
        <dbReference type="EMBL" id="RGD74186.1"/>
    </source>
</evidence>
<reference evidence="7 8" key="1">
    <citation type="submission" date="2018-08" db="EMBL/GenBank/DDBJ databases">
        <title>A genome reference for cultivated species of the human gut microbiota.</title>
        <authorList>
            <person name="Zou Y."/>
            <person name="Xue W."/>
            <person name="Luo G."/>
        </authorList>
    </citation>
    <scope>NUCLEOTIDE SEQUENCE [LARGE SCALE GENOMIC DNA]</scope>
    <source>
        <strain evidence="7 8">AM25-6</strain>
    </source>
</reference>
<keyword evidence="2" id="KW-0285">Flavoprotein</keyword>
<dbReference type="GO" id="GO:0050661">
    <property type="term" value="F:NADP binding"/>
    <property type="evidence" value="ECO:0007669"/>
    <property type="project" value="InterPro"/>
</dbReference>
<keyword evidence="4" id="KW-0521">NADP</keyword>
<dbReference type="RefSeq" id="WP_117532027.1">
    <property type="nucleotide sequence ID" value="NZ_QUSM01000003.1"/>
</dbReference>
<protein>
    <submittedName>
        <fullName evidence="7">NADH:flavin oxidoreductase</fullName>
    </submittedName>
</protein>
<evidence type="ECO:0000256" key="1">
    <source>
        <dbReference type="ARBA" id="ARBA00001917"/>
    </source>
</evidence>
<dbReference type="GO" id="GO:0010181">
    <property type="term" value="F:FMN binding"/>
    <property type="evidence" value="ECO:0007669"/>
    <property type="project" value="InterPro"/>
</dbReference>
<dbReference type="PANTHER" id="PTHR43303">
    <property type="entry name" value="NADPH DEHYDROGENASE C23G7.10C-RELATED"/>
    <property type="match status" value="1"/>
</dbReference>
<keyword evidence="3" id="KW-0288">FMN</keyword>
<dbReference type="InterPro" id="IPR001155">
    <property type="entry name" value="OxRdtase_FMN_N"/>
</dbReference>
<dbReference type="EMBL" id="QUSM01000003">
    <property type="protein sequence ID" value="RGD74186.1"/>
    <property type="molecule type" value="Genomic_DNA"/>
</dbReference>
<keyword evidence="5" id="KW-0560">Oxidoreductase</keyword>
<evidence type="ECO:0000256" key="3">
    <source>
        <dbReference type="ARBA" id="ARBA00022643"/>
    </source>
</evidence>
<evidence type="ECO:0000256" key="4">
    <source>
        <dbReference type="ARBA" id="ARBA00022857"/>
    </source>
</evidence>
<dbReference type="InterPro" id="IPR013785">
    <property type="entry name" value="Aldolase_TIM"/>
</dbReference>
<dbReference type="Gene3D" id="3.20.20.70">
    <property type="entry name" value="Aldolase class I"/>
    <property type="match status" value="1"/>
</dbReference>
<accession>A0A3E3DYM6</accession>
<evidence type="ECO:0000259" key="6">
    <source>
        <dbReference type="Pfam" id="PF00724"/>
    </source>
</evidence>
<dbReference type="GO" id="GO:0003959">
    <property type="term" value="F:NADPH dehydrogenase activity"/>
    <property type="evidence" value="ECO:0007669"/>
    <property type="project" value="InterPro"/>
</dbReference>
<dbReference type="CDD" id="cd02803">
    <property type="entry name" value="OYE_like_FMN_family"/>
    <property type="match status" value="1"/>
</dbReference>
<comment type="cofactor">
    <cofactor evidence="1">
        <name>FMN</name>
        <dbReference type="ChEBI" id="CHEBI:58210"/>
    </cofactor>
</comment>
<dbReference type="Proteomes" id="UP000261212">
    <property type="component" value="Unassembled WGS sequence"/>
</dbReference>
<dbReference type="PANTHER" id="PTHR43303:SF4">
    <property type="entry name" value="NADPH DEHYDROGENASE C23G7.10C-RELATED"/>
    <property type="match status" value="1"/>
</dbReference>
<dbReference type="AlphaFoldDB" id="A0A3E3DYM6"/>
<dbReference type="InterPro" id="IPR044152">
    <property type="entry name" value="YqjM-like"/>
</dbReference>
<name>A0A3E3DYM6_9FIRM</name>